<dbReference type="Pfam" id="PF08799">
    <property type="entry name" value="PRP4"/>
    <property type="match status" value="1"/>
</dbReference>
<dbReference type="PROSITE" id="PS50294">
    <property type="entry name" value="WD_REPEATS_REGION"/>
    <property type="match status" value="4"/>
</dbReference>
<dbReference type="SUPFAM" id="SSF50978">
    <property type="entry name" value="WD40 repeat-like"/>
    <property type="match status" value="1"/>
</dbReference>
<dbReference type="PROSITE" id="PS00678">
    <property type="entry name" value="WD_REPEATS_1"/>
    <property type="match status" value="2"/>
</dbReference>
<feature type="repeat" description="WD" evidence="3">
    <location>
        <begin position="315"/>
        <end position="356"/>
    </location>
</feature>
<evidence type="ECO:0000256" key="3">
    <source>
        <dbReference type="PROSITE-ProRule" id="PRU00221"/>
    </source>
</evidence>
<feature type="region of interest" description="Disordered" evidence="4">
    <location>
        <begin position="1"/>
        <end position="26"/>
    </location>
</feature>
<dbReference type="InterPro" id="IPR019775">
    <property type="entry name" value="WD40_repeat_CS"/>
</dbReference>
<evidence type="ECO:0000256" key="2">
    <source>
        <dbReference type="ARBA" id="ARBA00022737"/>
    </source>
</evidence>
<feature type="repeat" description="WD" evidence="3">
    <location>
        <begin position="480"/>
        <end position="521"/>
    </location>
</feature>
<dbReference type="PRINTS" id="PR00320">
    <property type="entry name" value="GPROTEINBRPT"/>
</dbReference>
<keyword evidence="6" id="KW-0687">Ribonucleoprotein</keyword>
<dbReference type="GO" id="GO:0030621">
    <property type="term" value="F:U4 snRNA binding"/>
    <property type="evidence" value="ECO:0007669"/>
    <property type="project" value="TreeGrafter"/>
</dbReference>
<dbReference type="InterPro" id="IPR036285">
    <property type="entry name" value="PRP4-like_sf"/>
</dbReference>
<reference evidence="6 7" key="1">
    <citation type="submission" date="2014-09" db="EMBL/GenBank/DDBJ databases">
        <authorList>
            <person name="Magalhaes I.L.F."/>
            <person name="Oliveira U."/>
            <person name="Santos F.R."/>
            <person name="Vidigal T.H.D.A."/>
            <person name="Brescovit A.D."/>
            <person name="Santos A.J."/>
        </authorList>
    </citation>
    <scope>NUCLEOTIDE SEQUENCE [LARGE SCALE GENOMIC DNA]</scope>
</reference>
<evidence type="ECO:0000256" key="1">
    <source>
        <dbReference type="ARBA" id="ARBA00022574"/>
    </source>
</evidence>
<dbReference type="Gene3D" id="2.130.10.10">
    <property type="entry name" value="YVTN repeat-like/Quinoprotein amine dehydrogenase"/>
    <property type="match status" value="3"/>
</dbReference>
<dbReference type="PANTHER" id="PTHR19846:SF0">
    <property type="entry name" value="PRE-MRNA PROCESSING FACTOR 4"/>
    <property type="match status" value="1"/>
</dbReference>
<proteinExistence type="predicted"/>
<organism evidence="6 7">
    <name type="scientific">Ceraceosorus bombacis</name>
    <dbReference type="NCBI Taxonomy" id="401625"/>
    <lineage>
        <taxon>Eukaryota</taxon>
        <taxon>Fungi</taxon>
        <taxon>Dikarya</taxon>
        <taxon>Basidiomycota</taxon>
        <taxon>Ustilaginomycotina</taxon>
        <taxon>Exobasidiomycetes</taxon>
        <taxon>Ceraceosorales</taxon>
        <taxon>Ceraceosoraceae</taxon>
        <taxon>Ceraceosorus</taxon>
    </lineage>
</organism>
<dbReference type="InterPro" id="IPR014906">
    <property type="entry name" value="PRP4-like"/>
</dbReference>
<evidence type="ECO:0000259" key="5">
    <source>
        <dbReference type="SMART" id="SM00500"/>
    </source>
</evidence>
<dbReference type="PROSITE" id="PS50082">
    <property type="entry name" value="WD_REPEATS_2"/>
    <property type="match status" value="5"/>
</dbReference>
<feature type="compositionally biased region" description="Acidic residues" evidence="4">
    <location>
        <begin position="128"/>
        <end position="140"/>
    </location>
</feature>
<dbReference type="CDD" id="cd00200">
    <property type="entry name" value="WD40"/>
    <property type="match status" value="1"/>
</dbReference>
<dbReference type="SMART" id="SM00500">
    <property type="entry name" value="SFM"/>
    <property type="match status" value="1"/>
</dbReference>
<evidence type="ECO:0000256" key="4">
    <source>
        <dbReference type="SAM" id="MobiDB-lite"/>
    </source>
</evidence>
<dbReference type="Proteomes" id="UP000054845">
    <property type="component" value="Unassembled WGS sequence"/>
</dbReference>
<keyword evidence="7" id="KW-1185">Reference proteome</keyword>
<feature type="repeat" description="WD" evidence="3">
    <location>
        <begin position="357"/>
        <end position="398"/>
    </location>
</feature>
<evidence type="ECO:0000313" key="6">
    <source>
        <dbReference type="EMBL" id="CEH13145.1"/>
    </source>
</evidence>
<dbReference type="Pfam" id="PF00400">
    <property type="entry name" value="WD40"/>
    <property type="match status" value="7"/>
</dbReference>
<protein>
    <submittedName>
        <fullName evidence="6">U4/U6 small nuclear ribonucleoprotein Prp4 (Contains WD40 repeats)</fullName>
    </submittedName>
</protein>
<dbReference type="InterPro" id="IPR036322">
    <property type="entry name" value="WD40_repeat_dom_sf"/>
</dbReference>
<feature type="domain" description="Pre-mRNA processing factor 4 (PRP4)-like" evidence="5">
    <location>
        <begin position="70"/>
        <end position="122"/>
    </location>
</feature>
<feature type="repeat" description="WD" evidence="3">
    <location>
        <begin position="399"/>
        <end position="440"/>
    </location>
</feature>
<feature type="region of interest" description="Disordered" evidence="4">
    <location>
        <begin position="112"/>
        <end position="140"/>
    </location>
</feature>
<dbReference type="STRING" id="401625.A0A0P1BAW6"/>
<evidence type="ECO:0000313" key="7">
    <source>
        <dbReference type="Proteomes" id="UP000054845"/>
    </source>
</evidence>
<dbReference type="PANTHER" id="PTHR19846">
    <property type="entry name" value="WD40 REPEAT PROTEIN"/>
    <property type="match status" value="1"/>
</dbReference>
<feature type="repeat" description="WD" evidence="3">
    <location>
        <begin position="528"/>
        <end position="562"/>
    </location>
</feature>
<dbReference type="InterPro" id="IPR001680">
    <property type="entry name" value="WD40_rpt"/>
</dbReference>
<accession>A0A0P1BAW6</accession>
<dbReference type="GO" id="GO:0046540">
    <property type="term" value="C:U4/U6 x U5 tri-snRNP complex"/>
    <property type="evidence" value="ECO:0007669"/>
    <property type="project" value="TreeGrafter"/>
</dbReference>
<dbReference type="AlphaFoldDB" id="A0A0P1BAW6"/>
<dbReference type="GO" id="GO:0000398">
    <property type="term" value="P:mRNA splicing, via spliceosome"/>
    <property type="evidence" value="ECO:0007669"/>
    <property type="project" value="TreeGrafter"/>
</dbReference>
<sequence length="562" mass="62405">MQVDRRGSAGAGSGSEEEEEETRMMDGVELDQLQNVNAQASTSAHVSIADATLTRALDERLQSHSLVVPTDDLRVQQRLRELKEPIWTFGERKDDRRVRLRECLLREKIRRKEAGEEEQEEEVRSESESEDEQEEEFFTEGTEELLSARRRLAGWSLISARTRHAHELAQSKISLQKIVARRREIYDPLKRYQNLGSQLGDTRPISSVRFSPGKTFHHEGEENRANGRFLATASWGGSVKLWTLPDAKVYAELGGHPNERVTGLAWHPLAGSGFSNPHDSVQLASAASDGLIKLWSVPRPKKEGEKSSTAPLSTLKGHDARVARISFHPTGSHLVSASYDGTWRLWDVQSGKELLVQEGHSKEVYCVDWHPDGGLVGSGGLDALGRLWDVRSGRSAMVLDGHAREILSLSFAPNGYQVATSSGDDTVRIWDLRQLRCRNILPVGKSSVSEVCWYKSDLERKSHFGRMRDLAGAKSASVDLNSMQEEDGEMRMDTSGSYLITAGYDGLVKLWSADDFQLLRVLDSGSGVPGTADKVMSVDVDPEGESIVSGHYGKTFKIWGVL</sequence>
<dbReference type="GO" id="GO:0017070">
    <property type="term" value="F:U6 snRNA binding"/>
    <property type="evidence" value="ECO:0007669"/>
    <property type="project" value="TreeGrafter"/>
</dbReference>
<dbReference type="InterPro" id="IPR015943">
    <property type="entry name" value="WD40/YVTN_repeat-like_dom_sf"/>
</dbReference>
<dbReference type="InterPro" id="IPR020472">
    <property type="entry name" value="WD40_PAC1"/>
</dbReference>
<dbReference type="OrthoDB" id="540662at2759"/>
<dbReference type="Gene3D" id="4.10.280.110">
    <property type="entry name" value="Pre-mRNA processing factor 4 domain"/>
    <property type="match status" value="1"/>
</dbReference>
<keyword evidence="1 3" id="KW-0853">WD repeat</keyword>
<name>A0A0P1BAW6_9BASI</name>
<dbReference type="EMBL" id="CCYA01000204">
    <property type="protein sequence ID" value="CEH13145.1"/>
    <property type="molecule type" value="Genomic_DNA"/>
</dbReference>
<keyword evidence="2" id="KW-0677">Repeat</keyword>
<dbReference type="SMART" id="SM00320">
    <property type="entry name" value="WD40"/>
    <property type="match status" value="7"/>
</dbReference>
<dbReference type="SUPFAM" id="SSF158230">
    <property type="entry name" value="PRP4-like"/>
    <property type="match status" value="1"/>
</dbReference>